<dbReference type="PANTHER" id="PTHR45738:SF5">
    <property type="entry name" value="POLYPHOSPHOINOSITIDE PHOSPHATASE"/>
    <property type="match status" value="1"/>
</dbReference>
<comment type="subcellular location">
    <subcellularLocation>
        <location evidence="1">Vacuole membrane</location>
        <topology evidence="1">Peripheral membrane protein</topology>
    </subcellularLocation>
</comment>
<feature type="domain" description="SAC" evidence="7">
    <location>
        <begin position="133"/>
        <end position="342"/>
    </location>
</feature>
<dbReference type="EMBL" id="JAKOGI010000080">
    <property type="protein sequence ID" value="KAJ8445193.1"/>
    <property type="molecule type" value="Genomic_DNA"/>
</dbReference>
<organism evidence="8 9">
    <name type="scientific">Carnegiea gigantea</name>
    <dbReference type="NCBI Taxonomy" id="171969"/>
    <lineage>
        <taxon>Eukaryota</taxon>
        <taxon>Viridiplantae</taxon>
        <taxon>Streptophyta</taxon>
        <taxon>Embryophyta</taxon>
        <taxon>Tracheophyta</taxon>
        <taxon>Spermatophyta</taxon>
        <taxon>Magnoliopsida</taxon>
        <taxon>eudicotyledons</taxon>
        <taxon>Gunneridae</taxon>
        <taxon>Pentapetalae</taxon>
        <taxon>Caryophyllales</taxon>
        <taxon>Cactineae</taxon>
        <taxon>Cactaceae</taxon>
        <taxon>Cactoideae</taxon>
        <taxon>Echinocereeae</taxon>
        <taxon>Carnegiea</taxon>
    </lineage>
</organism>
<protein>
    <recommendedName>
        <fullName evidence="7">SAC domain-containing protein</fullName>
    </recommendedName>
</protein>
<name>A0A9Q1KKT1_9CARY</name>
<keyword evidence="2" id="KW-0926">Vacuole</keyword>
<keyword evidence="3" id="KW-0378">Hydrolase</keyword>
<dbReference type="Pfam" id="PF02383">
    <property type="entry name" value="Syja_N"/>
    <property type="match status" value="1"/>
</dbReference>
<dbReference type="OrthoDB" id="405996at2759"/>
<sequence>MNLQRFYLIGSDKNKRFFRVLKIDRSEPSELNISEDPVVYSQQEVKSLLQRIAEGNRATGGLNFVAKVYGIAGCIKFLESYYLILVTKRRQIGCICGHAIYAIDESQLITIPHASVQTDVAYSKTELRYKKLLSSVDLTKDFFYSYTYPIMQSLQKNVQSKDAVGIQYDNRFVWNAYLTEAMANANLNVYWQMRMSIFGRDFSVTLISRRSRHFAGTRYLKRGVNDKGRVANDVETEQIVLDEDAGSWKGKMSSVVQMRGSIPLFWSQEASRFSPKPDIICRSLCCADIWKLKGVNISVSMLGLFLFDSVQRYDPTYEATRLHFEDLAERYGNPIIVLNLIKVCSNTLTLRGAKIIFEVSFGGVVIE</sequence>
<dbReference type="InterPro" id="IPR002013">
    <property type="entry name" value="SAC_dom"/>
</dbReference>
<reference evidence="8" key="1">
    <citation type="submission" date="2022-04" db="EMBL/GenBank/DDBJ databases">
        <title>Carnegiea gigantea Genome sequencing and assembly v2.</title>
        <authorList>
            <person name="Copetti D."/>
            <person name="Sanderson M.J."/>
            <person name="Burquez A."/>
            <person name="Wojciechowski M.F."/>
        </authorList>
    </citation>
    <scope>NUCLEOTIDE SEQUENCE</scope>
    <source>
        <strain evidence="8">SGP5-SGP5p</strain>
        <tissue evidence="8">Aerial part</tissue>
    </source>
</reference>
<evidence type="ECO:0000256" key="2">
    <source>
        <dbReference type="ARBA" id="ARBA00022554"/>
    </source>
</evidence>
<dbReference type="GO" id="GO:0005774">
    <property type="term" value="C:vacuolar membrane"/>
    <property type="evidence" value="ECO:0007669"/>
    <property type="project" value="UniProtKB-SubCell"/>
</dbReference>
<comment type="caution">
    <text evidence="8">The sequence shown here is derived from an EMBL/GenBank/DDBJ whole genome shotgun (WGS) entry which is preliminary data.</text>
</comment>
<evidence type="ECO:0000256" key="3">
    <source>
        <dbReference type="ARBA" id="ARBA00022801"/>
    </source>
</evidence>
<dbReference type="AlphaFoldDB" id="A0A9Q1KKT1"/>
<dbReference type="Proteomes" id="UP001153076">
    <property type="component" value="Unassembled WGS sequence"/>
</dbReference>
<evidence type="ECO:0000256" key="6">
    <source>
        <dbReference type="ARBA" id="ARBA00023464"/>
    </source>
</evidence>
<evidence type="ECO:0000256" key="1">
    <source>
        <dbReference type="ARBA" id="ARBA00004148"/>
    </source>
</evidence>
<dbReference type="PROSITE" id="PS50275">
    <property type="entry name" value="SAC"/>
    <property type="match status" value="1"/>
</dbReference>
<evidence type="ECO:0000259" key="7">
    <source>
        <dbReference type="PROSITE" id="PS50275"/>
    </source>
</evidence>
<dbReference type="GO" id="GO:0043813">
    <property type="term" value="F:phosphatidylinositol-3,5-bisphosphate 5-phosphatase activity"/>
    <property type="evidence" value="ECO:0007669"/>
    <property type="project" value="InterPro"/>
</dbReference>
<dbReference type="InterPro" id="IPR043573">
    <property type="entry name" value="Fig4-like"/>
</dbReference>
<evidence type="ECO:0000313" key="8">
    <source>
        <dbReference type="EMBL" id="KAJ8445193.1"/>
    </source>
</evidence>
<evidence type="ECO:0000313" key="9">
    <source>
        <dbReference type="Proteomes" id="UP001153076"/>
    </source>
</evidence>
<gene>
    <name evidence="8" type="ORF">Cgig2_029565</name>
</gene>
<keyword evidence="4" id="KW-0472">Membrane</keyword>
<dbReference type="PANTHER" id="PTHR45738">
    <property type="entry name" value="POLYPHOSPHOINOSITIDE PHOSPHATASE"/>
    <property type="match status" value="1"/>
</dbReference>
<comment type="catalytic activity">
    <reaction evidence="5">
        <text>a 1,2-diacyl-sn-glycero-3-phospho-(1D-myo-inositol-3,5-bisphosphate) + H2O = a 1,2-diacyl-sn-glycero-3-phospho-(1D-myo-inositol-3-phosphate) + phosphate</text>
        <dbReference type="Rhea" id="RHEA:32955"/>
        <dbReference type="ChEBI" id="CHEBI:15377"/>
        <dbReference type="ChEBI" id="CHEBI:43474"/>
        <dbReference type="ChEBI" id="CHEBI:57923"/>
        <dbReference type="ChEBI" id="CHEBI:58088"/>
    </reaction>
</comment>
<accession>A0A9Q1KKT1</accession>
<keyword evidence="9" id="KW-1185">Reference proteome</keyword>
<evidence type="ECO:0000256" key="4">
    <source>
        <dbReference type="ARBA" id="ARBA00023136"/>
    </source>
</evidence>
<dbReference type="GO" id="GO:0046856">
    <property type="term" value="P:phosphatidylinositol dephosphorylation"/>
    <property type="evidence" value="ECO:0007669"/>
    <property type="project" value="InterPro"/>
</dbReference>
<comment type="subunit">
    <text evidence="6">Component of the PI(3,5)P2 regulatory complex at least composed of ATG18, SAC/FIG4, FAB1 and VAC14.</text>
</comment>
<evidence type="ECO:0000256" key="5">
    <source>
        <dbReference type="ARBA" id="ARBA00023337"/>
    </source>
</evidence>
<proteinExistence type="predicted"/>